<dbReference type="STRING" id="882378.RBRH_00819"/>
<dbReference type="Proteomes" id="UP000007437">
    <property type="component" value="Chromosome"/>
</dbReference>
<feature type="domain" description="Citrate transporter-like" evidence="8">
    <location>
        <begin position="54"/>
        <end position="343"/>
    </location>
</feature>
<dbReference type="InterPro" id="IPR051475">
    <property type="entry name" value="Diverse_Ion_Transporter"/>
</dbReference>
<dbReference type="EMBL" id="FR687359">
    <property type="protein sequence ID" value="CBW73665.1"/>
    <property type="molecule type" value="Genomic_DNA"/>
</dbReference>
<reference evidence="9 10" key="1">
    <citation type="journal article" date="2011" name="J. Bacteriol.">
        <title>Complete genome sequence of Burkholderia rhizoxinica, an endosymbiont of Rhizopus microsporus.</title>
        <authorList>
            <person name="Lackner G."/>
            <person name="Moebius N."/>
            <person name="Partida-Martinez L."/>
            <person name="Hertweck C."/>
        </authorList>
    </citation>
    <scope>NUCLEOTIDE SEQUENCE [LARGE SCALE GENOMIC DNA]</scope>
    <source>
        <strain evidence="10">DSM 19002 / CIP 109453 / HKI 454</strain>
    </source>
</reference>
<evidence type="ECO:0000313" key="10">
    <source>
        <dbReference type="Proteomes" id="UP000007437"/>
    </source>
</evidence>
<dbReference type="eggNOG" id="COG1055">
    <property type="taxonomic scope" value="Bacteria"/>
</dbReference>
<keyword evidence="4 7" id="KW-1133">Transmembrane helix</keyword>
<feature type="region of interest" description="Disordered" evidence="6">
    <location>
        <begin position="1"/>
        <end position="25"/>
    </location>
</feature>
<dbReference type="PANTHER" id="PTHR43568">
    <property type="entry name" value="P PROTEIN"/>
    <property type="match status" value="1"/>
</dbReference>
<dbReference type="KEGG" id="brh:RBRH_00819"/>
<dbReference type="PANTHER" id="PTHR43568:SF1">
    <property type="entry name" value="P PROTEIN"/>
    <property type="match status" value="1"/>
</dbReference>
<dbReference type="HOGENOM" id="CLU_063025_1_0_4"/>
<evidence type="ECO:0000256" key="4">
    <source>
        <dbReference type="ARBA" id="ARBA00022989"/>
    </source>
</evidence>
<evidence type="ECO:0000313" key="9">
    <source>
        <dbReference type="EMBL" id="CBW73665.1"/>
    </source>
</evidence>
<feature type="transmembrane region" description="Helical" evidence="7">
    <location>
        <begin position="195"/>
        <end position="219"/>
    </location>
</feature>
<feature type="transmembrane region" description="Helical" evidence="7">
    <location>
        <begin position="383"/>
        <end position="401"/>
    </location>
</feature>
<dbReference type="Pfam" id="PF03600">
    <property type="entry name" value="CitMHS"/>
    <property type="match status" value="1"/>
</dbReference>
<feature type="transmembrane region" description="Helical" evidence="7">
    <location>
        <begin position="322"/>
        <end position="345"/>
    </location>
</feature>
<dbReference type="GO" id="GO:0055085">
    <property type="term" value="P:transmembrane transport"/>
    <property type="evidence" value="ECO:0007669"/>
    <property type="project" value="InterPro"/>
</dbReference>
<evidence type="ECO:0000256" key="3">
    <source>
        <dbReference type="ARBA" id="ARBA00022692"/>
    </source>
</evidence>
<evidence type="ECO:0000256" key="5">
    <source>
        <dbReference type="ARBA" id="ARBA00023136"/>
    </source>
</evidence>
<evidence type="ECO:0000256" key="2">
    <source>
        <dbReference type="ARBA" id="ARBA00022448"/>
    </source>
</evidence>
<gene>
    <name evidence="9" type="ordered locus">RBRH_00819</name>
</gene>
<feature type="transmembrane region" description="Helical" evidence="7">
    <location>
        <begin position="151"/>
        <end position="174"/>
    </location>
</feature>
<proteinExistence type="predicted"/>
<accession>E5AKJ3</accession>
<keyword evidence="3 7" id="KW-0812">Transmembrane</keyword>
<evidence type="ECO:0000256" key="1">
    <source>
        <dbReference type="ARBA" id="ARBA00004141"/>
    </source>
</evidence>
<feature type="transmembrane region" description="Helical" evidence="7">
    <location>
        <begin position="284"/>
        <end position="302"/>
    </location>
</feature>
<feature type="transmembrane region" description="Helical" evidence="7">
    <location>
        <begin position="40"/>
        <end position="64"/>
    </location>
</feature>
<feature type="transmembrane region" description="Helical" evidence="7">
    <location>
        <begin position="239"/>
        <end position="272"/>
    </location>
</feature>
<keyword evidence="2" id="KW-0813">Transport</keyword>
<evidence type="ECO:0000256" key="7">
    <source>
        <dbReference type="SAM" id="Phobius"/>
    </source>
</evidence>
<dbReference type="AlphaFoldDB" id="E5AKJ3"/>
<comment type="subcellular location">
    <subcellularLocation>
        <location evidence="1">Membrane</location>
        <topology evidence="1">Multi-pass membrane protein</topology>
    </subcellularLocation>
</comment>
<feature type="transmembrane region" description="Helical" evidence="7">
    <location>
        <begin position="352"/>
        <end position="377"/>
    </location>
</feature>
<dbReference type="InterPro" id="IPR004680">
    <property type="entry name" value="Cit_transptr-like_dom"/>
</dbReference>
<protein>
    <submittedName>
        <fullName evidence="9">Cation transporters</fullName>
    </submittedName>
</protein>
<sequence>MMSRHEAPSRRVQCKQGAGSAQSVAMPRGVGDTYRRLRRVIVVVCHGLAKEPILATLVTAFALLQCVHPQPWRTMPARVDWQTVMTLAGLLMLTKAVEYSGFLTWASHRLVRRIRSERGLAVLLVLLAAGLSTLLTNDVALFVIVPLMLSLHALVPLPVGRLVVLVALAVNAGSILTPFGSPQNLFLWQRSGESFVAFIVALAPLCAALMAVLVALTLVTCRARPLDLSRDPLPGTLDRPLFCAAAASFAGFVALADAHHAGIGLALVALGLGAWRRDIVMRIDWLLLLIFVLMFIVLRSAALLPIVHRLLADADLTRPGPAYLAGALVSQLISNVPAAIILAEYSQDWRALAFGVSVGGFGIAIGSLANLIAMRLVGSHGSWWYFHVISLPFYVLALLLGRMLL</sequence>
<evidence type="ECO:0000259" key="8">
    <source>
        <dbReference type="Pfam" id="PF03600"/>
    </source>
</evidence>
<feature type="transmembrane region" description="Helical" evidence="7">
    <location>
        <begin position="84"/>
        <end position="107"/>
    </location>
</feature>
<feature type="transmembrane region" description="Helical" evidence="7">
    <location>
        <begin position="119"/>
        <end position="145"/>
    </location>
</feature>
<organism evidence="9 10">
    <name type="scientific">Mycetohabitans rhizoxinica (strain DSM 19002 / CIP 109453 / HKI 454)</name>
    <name type="common">Paraburkholderia rhizoxinica</name>
    <dbReference type="NCBI Taxonomy" id="882378"/>
    <lineage>
        <taxon>Bacteria</taxon>
        <taxon>Pseudomonadati</taxon>
        <taxon>Pseudomonadota</taxon>
        <taxon>Betaproteobacteria</taxon>
        <taxon>Burkholderiales</taxon>
        <taxon>Burkholderiaceae</taxon>
        <taxon>Mycetohabitans</taxon>
    </lineage>
</organism>
<keyword evidence="5 7" id="KW-0472">Membrane</keyword>
<name>E5AKJ3_MYCRK</name>
<evidence type="ECO:0000256" key="6">
    <source>
        <dbReference type="SAM" id="MobiDB-lite"/>
    </source>
</evidence>
<dbReference type="GO" id="GO:0016020">
    <property type="term" value="C:membrane"/>
    <property type="evidence" value="ECO:0007669"/>
    <property type="project" value="UniProtKB-SubCell"/>
</dbReference>